<dbReference type="PANTHER" id="PTHR33164:SF99">
    <property type="entry name" value="MARR FAMILY REGULATORY PROTEIN"/>
    <property type="match status" value="1"/>
</dbReference>
<name>A0A3D9T666_9ACTN</name>
<proteinExistence type="predicted"/>
<dbReference type="SUPFAM" id="SSF46785">
    <property type="entry name" value="Winged helix' DNA-binding domain"/>
    <property type="match status" value="1"/>
</dbReference>
<protein>
    <submittedName>
        <fullName evidence="6">DNA-binding MarR family transcriptional regulator</fullName>
    </submittedName>
</protein>
<accession>A0A3D9T666</accession>
<dbReference type="InterPro" id="IPR036388">
    <property type="entry name" value="WH-like_DNA-bd_sf"/>
</dbReference>
<dbReference type="Gene3D" id="1.10.10.10">
    <property type="entry name" value="Winged helix-like DNA-binding domain superfamily/Winged helix DNA-binding domain"/>
    <property type="match status" value="1"/>
</dbReference>
<dbReference type="Pfam" id="PF12802">
    <property type="entry name" value="MarR_2"/>
    <property type="match status" value="1"/>
</dbReference>
<comment type="caution">
    <text evidence="6">The sequence shown here is derived from an EMBL/GenBank/DDBJ whole genome shotgun (WGS) entry which is preliminary data.</text>
</comment>
<evidence type="ECO:0000313" key="6">
    <source>
        <dbReference type="EMBL" id="REF00175.1"/>
    </source>
</evidence>
<keyword evidence="2 6" id="KW-0238">DNA-binding</keyword>
<keyword evidence="7" id="KW-1185">Reference proteome</keyword>
<reference evidence="6 7" key="1">
    <citation type="submission" date="2018-08" db="EMBL/GenBank/DDBJ databases">
        <title>Sequencing the genomes of 1000 actinobacteria strains.</title>
        <authorList>
            <person name="Klenk H.-P."/>
        </authorList>
    </citation>
    <scope>NUCLEOTIDE SEQUENCE [LARGE SCALE GENOMIC DNA]</scope>
    <source>
        <strain evidence="6 7">DSM 43927</strain>
    </source>
</reference>
<dbReference type="Proteomes" id="UP000256661">
    <property type="component" value="Unassembled WGS sequence"/>
</dbReference>
<dbReference type="RefSeq" id="WP_116025359.1">
    <property type="nucleotide sequence ID" value="NZ_QTTT01000001.1"/>
</dbReference>
<feature type="region of interest" description="Disordered" evidence="4">
    <location>
        <begin position="123"/>
        <end position="152"/>
    </location>
</feature>
<evidence type="ECO:0000313" key="7">
    <source>
        <dbReference type="Proteomes" id="UP000256661"/>
    </source>
</evidence>
<evidence type="ECO:0000256" key="4">
    <source>
        <dbReference type="SAM" id="MobiDB-lite"/>
    </source>
</evidence>
<keyword evidence="1" id="KW-0805">Transcription regulation</keyword>
<dbReference type="InterPro" id="IPR023187">
    <property type="entry name" value="Tscrpt_reg_MarR-type_CS"/>
</dbReference>
<sequence>MTEASGGGLAERWREVLACYSRVSCALDRELQEAHGIGMSEFEALDRMAESPHPKVKMHQLGADMYLSQSALSRTVARLERAGLLERGSCPEDRRAVFVSLTEAGRALHARARVTQRAVLAERFDSDADPAPCEPSDTTDGTPVDASSLTTA</sequence>
<evidence type="ECO:0000256" key="1">
    <source>
        <dbReference type="ARBA" id="ARBA00023015"/>
    </source>
</evidence>
<gene>
    <name evidence="6" type="ORF">DFJ69_5703</name>
</gene>
<dbReference type="PROSITE" id="PS01117">
    <property type="entry name" value="HTH_MARR_1"/>
    <property type="match status" value="1"/>
</dbReference>
<dbReference type="PRINTS" id="PR00598">
    <property type="entry name" value="HTHMARR"/>
</dbReference>
<dbReference type="PANTHER" id="PTHR33164">
    <property type="entry name" value="TRANSCRIPTIONAL REGULATOR, MARR FAMILY"/>
    <property type="match status" value="1"/>
</dbReference>
<dbReference type="InterPro" id="IPR000835">
    <property type="entry name" value="HTH_MarR-typ"/>
</dbReference>
<dbReference type="PROSITE" id="PS50995">
    <property type="entry name" value="HTH_MARR_2"/>
    <property type="match status" value="1"/>
</dbReference>
<evidence type="ECO:0000256" key="2">
    <source>
        <dbReference type="ARBA" id="ARBA00023125"/>
    </source>
</evidence>
<dbReference type="GO" id="GO:0003677">
    <property type="term" value="F:DNA binding"/>
    <property type="evidence" value="ECO:0007669"/>
    <property type="project" value="UniProtKB-KW"/>
</dbReference>
<dbReference type="OrthoDB" id="5195026at2"/>
<dbReference type="GO" id="GO:0006950">
    <property type="term" value="P:response to stress"/>
    <property type="evidence" value="ECO:0007669"/>
    <property type="project" value="TreeGrafter"/>
</dbReference>
<feature type="domain" description="HTH marR-type" evidence="5">
    <location>
        <begin position="13"/>
        <end position="152"/>
    </location>
</feature>
<keyword evidence="3" id="KW-0804">Transcription</keyword>
<dbReference type="AlphaFoldDB" id="A0A3D9T666"/>
<organism evidence="6 7">
    <name type="scientific">Thermomonospora umbrina</name>
    <dbReference type="NCBI Taxonomy" id="111806"/>
    <lineage>
        <taxon>Bacteria</taxon>
        <taxon>Bacillati</taxon>
        <taxon>Actinomycetota</taxon>
        <taxon>Actinomycetes</taxon>
        <taxon>Streptosporangiales</taxon>
        <taxon>Thermomonosporaceae</taxon>
        <taxon>Thermomonospora</taxon>
    </lineage>
</organism>
<feature type="compositionally biased region" description="Polar residues" evidence="4">
    <location>
        <begin position="136"/>
        <end position="152"/>
    </location>
</feature>
<evidence type="ECO:0000256" key="3">
    <source>
        <dbReference type="ARBA" id="ARBA00023163"/>
    </source>
</evidence>
<dbReference type="InterPro" id="IPR036390">
    <property type="entry name" value="WH_DNA-bd_sf"/>
</dbReference>
<dbReference type="SMART" id="SM00347">
    <property type="entry name" value="HTH_MARR"/>
    <property type="match status" value="1"/>
</dbReference>
<dbReference type="InterPro" id="IPR039422">
    <property type="entry name" value="MarR/SlyA-like"/>
</dbReference>
<evidence type="ECO:0000259" key="5">
    <source>
        <dbReference type="PROSITE" id="PS50995"/>
    </source>
</evidence>
<dbReference type="EMBL" id="QTTT01000001">
    <property type="protein sequence ID" value="REF00175.1"/>
    <property type="molecule type" value="Genomic_DNA"/>
</dbReference>
<dbReference type="GO" id="GO:0003700">
    <property type="term" value="F:DNA-binding transcription factor activity"/>
    <property type="evidence" value="ECO:0007669"/>
    <property type="project" value="InterPro"/>
</dbReference>